<organism evidence="10 11">
    <name type="scientific">Sporomusa termitida</name>
    <dbReference type="NCBI Taxonomy" id="2377"/>
    <lineage>
        <taxon>Bacteria</taxon>
        <taxon>Bacillati</taxon>
        <taxon>Bacillota</taxon>
        <taxon>Negativicutes</taxon>
        <taxon>Selenomonadales</taxon>
        <taxon>Sporomusaceae</taxon>
        <taxon>Sporomusa</taxon>
    </lineage>
</organism>
<dbReference type="EC" id="1.8.99.-" evidence="10"/>
<proteinExistence type="inferred from homology"/>
<dbReference type="EMBL" id="CP036259">
    <property type="protein sequence ID" value="QDR81689.1"/>
    <property type="molecule type" value="Genomic_DNA"/>
</dbReference>
<evidence type="ECO:0000313" key="10">
    <source>
        <dbReference type="EMBL" id="QDR81689.1"/>
    </source>
</evidence>
<evidence type="ECO:0000256" key="8">
    <source>
        <dbReference type="ARBA" id="ARBA00023014"/>
    </source>
</evidence>
<keyword evidence="5" id="KW-0732">Signal</keyword>
<keyword evidence="11" id="KW-1185">Reference proteome</keyword>
<feature type="domain" description="4Fe-4S Mo/W bis-MGD-type" evidence="9">
    <location>
        <begin position="50"/>
        <end position="107"/>
    </location>
</feature>
<dbReference type="SUPFAM" id="SSF50692">
    <property type="entry name" value="ADC-like"/>
    <property type="match status" value="1"/>
</dbReference>
<dbReference type="InterPro" id="IPR006311">
    <property type="entry name" value="TAT_signal"/>
</dbReference>
<evidence type="ECO:0000256" key="3">
    <source>
        <dbReference type="ARBA" id="ARBA00022505"/>
    </source>
</evidence>
<evidence type="ECO:0000256" key="2">
    <source>
        <dbReference type="ARBA" id="ARBA00010312"/>
    </source>
</evidence>
<keyword evidence="3" id="KW-0500">Molybdenum</keyword>
<dbReference type="PROSITE" id="PS51318">
    <property type="entry name" value="TAT"/>
    <property type="match status" value="1"/>
</dbReference>
<dbReference type="InterPro" id="IPR006656">
    <property type="entry name" value="Mopterin_OxRdtase"/>
</dbReference>
<dbReference type="PANTHER" id="PTHR43742:SF6">
    <property type="entry name" value="OXIDOREDUCTASE YYAE-RELATED"/>
    <property type="match status" value="1"/>
</dbReference>
<dbReference type="GO" id="GO:0051536">
    <property type="term" value="F:iron-sulfur cluster binding"/>
    <property type="evidence" value="ECO:0007669"/>
    <property type="project" value="UniProtKB-KW"/>
</dbReference>
<dbReference type="RefSeq" id="WP_211367294.1">
    <property type="nucleotide sequence ID" value="NZ_CP036259.1"/>
</dbReference>
<dbReference type="Pfam" id="PF04879">
    <property type="entry name" value="Molybdop_Fe4S4"/>
    <property type="match status" value="1"/>
</dbReference>
<dbReference type="GO" id="GO:0043546">
    <property type="term" value="F:molybdopterin cofactor binding"/>
    <property type="evidence" value="ECO:0007669"/>
    <property type="project" value="InterPro"/>
</dbReference>
<dbReference type="InterPro" id="IPR006655">
    <property type="entry name" value="Mopterin_OxRdtase_prok_CS"/>
</dbReference>
<dbReference type="InterPro" id="IPR037920">
    <property type="entry name" value="YoaE_C"/>
</dbReference>
<evidence type="ECO:0000256" key="4">
    <source>
        <dbReference type="ARBA" id="ARBA00022723"/>
    </source>
</evidence>
<sequence length="734" mass="80537">MDNENRFELKMTRRTFLAGAAAMGASVSLLGLMDVLTAEAASRLPAAAAGTLSYQACPRNCHDTCTLISKVVDGRIVSVTGDPTHPITAGTPCVKGHCYPTWVYHPDRILYPLKRTGKKGEGGWQRISWDEAYRTITDKFKLIIDTDGAEAILPYSYSGNLGIVNNYGVPFRFWNKLGASKLERAVCSDAGKPATKYTYGQVGGIDPETYAKTKLFVAWGVNHGATNVHIIKFINQARDKGAKLVEINPVRTPLASQADLHLQPRPGTDAALALGIMNVIINEGLYDKNFVDNYTFGFDKLAAKVQDYPVERVEEITGVPAGTVVEFARLYATVKPSIIRVGYGLQRNSNGGRMVRAISLLPALVGMVGVDGGGYVYINGDYWAYDWKALQRPDLLANRQVRSINMNEIGKALNGQTPETRDKPVKALFVYNSNPLAMSTNTNLIKQGLAREDLFTVVVDPFVTDTADYADILLPAATFFEYEDINSDYLGWYVRLNQPAIPPLGESKSNLEVFAELASWMGFTDRCFSESAAEVIKASLQSGSPLFAGITYETLQARHWQKLNLATPFADKKFNTPSGKIEFYSESLAKAGFDPVAEHVPPAEDAEVTPALYAKYPLQLVTPATKYFITTQFHNLPYIQEIYDGPLIFINPRDAEARGVDTGDWVHAVNDRGKVRLKVKVTEAVQPGVVMSPKAPWQKLSPGLNNINALAPDRLGDMGGVSTYHTNLVQVARA</sequence>
<dbReference type="InterPro" id="IPR009010">
    <property type="entry name" value="Asp_de-COase-like_dom_sf"/>
</dbReference>
<keyword evidence="4" id="KW-0479">Metal-binding</keyword>
<reference evidence="10 11" key="1">
    <citation type="submission" date="2019-02" db="EMBL/GenBank/DDBJ databases">
        <title>Closed genome of Sporomusa termitida DSM 4440.</title>
        <authorList>
            <person name="Poehlein A."/>
            <person name="Daniel R."/>
        </authorList>
    </citation>
    <scope>NUCLEOTIDE SEQUENCE [LARGE SCALE GENOMIC DNA]</scope>
    <source>
        <strain evidence="10 11">DSM 4440</strain>
    </source>
</reference>
<dbReference type="InterPro" id="IPR006963">
    <property type="entry name" value="Mopterin_OxRdtase_4Fe-4S_dom"/>
</dbReference>
<name>A0A517DWG1_9FIRM</name>
<evidence type="ECO:0000259" key="9">
    <source>
        <dbReference type="PROSITE" id="PS51669"/>
    </source>
</evidence>
<dbReference type="InterPro" id="IPR006657">
    <property type="entry name" value="MoPterin_dinucl-bd_dom"/>
</dbReference>
<dbReference type="Gene3D" id="3.40.228.10">
    <property type="entry name" value="Dimethylsulfoxide Reductase, domain 2"/>
    <property type="match status" value="1"/>
</dbReference>
<dbReference type="GO" id="GO:0016491">
    <property type="term" value="F:oxidoreductase activity"/>
    <property type="evidence" value="ECO:0007669"/>
    <property type="project" value="UniProtKB-KW"/>
</dbReference>
<keyword evidence="7" id="KW-0408">Iron</keyword>
<dbReference type="PANTHER" id="PTHR43742">
    <property type="entry name" value="TRIMETHYLAMINE-N-OXIDE REDUCTASE"/>
    <property type="match status" value="1"/>
</dbReference>
<evidence type="ECO:0000313" key="11">
    <source>
        <dbReference type="Proteomes" id="UP000320776"/>
    </source>
</evidence>
<dbReference type="Pfam" id="PF00384">
    <property type="entry name" value="Molybdopterin"/>
    <property type="match status" value="1"/>
</dbReference>
<dbReference type="PROSITE" id="PS51669">
    <property type="entry name" value="4FE4S_MOW_BIS_MGD"/>
    <property type="match status" value="1"/>
</dbReference>
<dbReference type="Gene3D" id="2.40.40.20">
    <property type="match status" value="1"/>
</dbReference>
<comment type="similarity">
    <text evidence="2">Belongs to the prokaryotic molybdopterin-containing oxidoreductase family.</text>
</comment>
<gene>
    <name evidence="10" type="primary">ynfF</name>
    <name evidence="10" type="ORF">SPTER_31010</name>
</gene>
<dbReference type="SUPFAM" id="SSF53706">
    <property type="entry name" value="Formate dehydrogenase/DMSO reductase, domains 1-3"/>
    <property type="match status" value="1"/>
</dbReference>
<dbReference type="Gene3D" id="3.40.50.740">
    <property type="match status" value="1"/>
</dbReference>
<evidence type="ECO:0000256" key="6">
    <source>
        <dbReference type="ARBA" id="ARBA00023002"/>
    </source>
</evidence>
<dbReference type="Proteomes" id="UP000320776">
    <property type="component" value="Chromosome"/>
</dbReference>
<dbReference type="InterPro" id="IPR050612">
    <property type="entry name" value="Prok_Mopterin_Oxidored"/>
</dbReference>
<dbReference type="Pfam" id="PF01568">
    <property type="entry name" value="Molydop_binding"/>
    <property type="match status" value="1"/>
</dbReference>
<accession>A0A517DWG1</accession>
<keyword evidence="6 10" id="KW-0560">Oxidoreductase</keyword>
<dbReference type="GO" id="GO:0046872">
    <property type="term" value="F:metal ion binding"/>
    <property type="evidence" value="ECO:0007669"/>
    <property type="project" value="UniProtKB-KW"/>
</dbReference>
<dbReference type="Gene3D" id="3.30.2070.10">
    <property type="entry name" value="Formate dehydrogenase/DMSO reductase"/>
    <property type="match status" value="1"/>
</dbReference>
<dbReference type="KEGG" id="sted:SPTER_31010"/>
<evidence type="ECO:0000256" key="7">
    <source>
        <dbReference type="ARBA" id="ARBA00023004"/>
    </source>
</evidence>
<keyword evidence="8" id="KW-0411">Iron-sulfur</keyword>
<dbReference type="CDD" id="cd02786">
    <property type="entry name" value="MopB_CT_3"/>
    <property type="match status" value="1"/>
</dbReference>
<protein>
    <submittedName>
        <fullName evidence="10">Putative dimethyl sulfoxide reductase chain YnfF</fullName>
        <ecNumber evidence="10">1.8.99.-</ecNumber>
    </submittedName>
</protein>
<dbReference type="PROSITE" id="PS00490">
    <property type="entry name" value="MOLYBDOPTERIN_PROK_2"/>
    <property type="match status" value="1"/>
</dbReference>
<dbReference type="Gene3D" id="2.20.25.90">
    <property type="entry name" value="ADC-like domains"/>
    <property type="match status" value="1"/>
</dbReference>
<dbReference type="AlphaFoldDB" id="A0A517DWG1"/>
<evidence type="ECO:0000256" key="5">
    <source>
        <dbReference type="ARBA" id="ARBA00022729"/>
    </source>
</evidence>
<evidence type="ECO:0000256" key="1">
    <source>
        <dbReference type="ARBA" id="ARBA00001942"/>
    </source>
</evidence>
<comment type="cofactor">
    <cofactor evidence="1">
        <name>Mo-bis(molybdopterin guanine dinucleotide)</name>
        <dbReference type="ChEBI" id="CHEBI:60539"/>
    </cofactor>
</comment>
<dbReference type="SMART" id="SM00926">
    <property type="entry name" value="Molybdop_Fe4S4"/>
    <property type="match status" value="1"/>
</dbReference>
<dbReference type="CDD" id="cd02766">
    <property type="entry name" value="MopB_3"/>
    <property type="match status" value="1"/>
</dbReference>